<dbReference type="SUPFAM" id="SSF50978">
    <property type="entry name" value="WD40 repeat-like"/>
    <property type="match status" value="1"/>
</dbReference>
<dbReference type="PROSITE" id="PS50235">
    <property type="entry name" value="USP_3"/>
    <property type="match status" value="1"/>
</dbReference>
<dbReference type="PANTHER" id="PTHR15728:SF0">
    <property type="entry name" value="PAN2-PAN3 DEADENYLATION COMPLEX CATALYTIC SUBUNIT PAN2"/>
    <property type="match status" value="1"/>
</dbReference>
<dbReference type="Gene3D" id="3.30.420.10">
    <property type="entry name" value="Ribonuclease H-like superfamily/Ribonuclease H"/>
    <property type="match status" value="1"/>
</dbReference>
<feature type="domain" description="USP" evidence="11">
    <location>
        <begin position="481"/>
        <end position="810"/>
    </location>
</feature>
<evidence type="ECO:0000259" key="11">
    <source>
        <dbReference type="PROSITE" id="PS50235"/>
    </source>
</evidence>
<dbReference type="GO" id="GO:0000289">
    <property type="term" value="P:nuclear-transcribed mRNA poly(A) tail shortening"/>
    <property type="evidence" value="ECO:0007669"/>
    <property type="project" value="UniProtKB-UniRule"/>
</dbReference>
<dbReference type="CDD" id="cd06143">
    <property type="entry name" value="PAN2_exo"/>
    <property type="match status" value="1"/>
</dbReference>
<dbReference type="InterPro" id="IPR012337">
    <property type="entry name" value="RNaseH-like_sf"/>
</dbReference>
<evidence type="ECO:0000256" key="8">
    <source>
        <dbReference type="ARBA" id="ARBA00022801"/>
    </source>
</evidence>
<keyword evidence="6 10" id="KW-0540">Nuclease</keyword>
<sequence>MDLDWREVQRLHVAPSLHHPSITATPHLHNVTSVAFDTNQELLWVGTHEGRISSYCGTELQKYTAYRGHNDAVRQIQFNDRGIISLSKNSVHFSNRRGLCQFDLKDSKMKDLTGMTFGNRGTSEIIAGGLQENLLRINLDRGTVVNEVPWSRDEKILVMKRAQRFICCGTDKGSVSLLDMSSLQCIKKLPAHLGPIADIDTQNNVLLTCGYSPRPHNLGHLDPLVQVFDLRTYRPLPPIPFHSGAKFVRMHPKMANTAIVIAQSGQFHMVDIANPAAATLFHAQLSYLGVNAIDLAPSGDALALADAESTVQVWGNPEKIRFSEFAAPVEWQDIPAPHPTIDINDMNTPLNTIGMPYYRETLLSAWPSHMVFNVGRPPAKIDPDILSTIKPGGYVPFPKRTRRYQIDASGGNNKLTAPQFLSEKKKNEQRASGDFDAEFSEDRSTRRLFDIPKMYRKLEIKYSKFGVDDFDFEFFNKTKYSGLETHITNSYSNSLLQLYKYTALFRNLALEHTATACLQEACLMCQLGFLFDMMEKAEGSNCQATNFLKTFSQLPNVHTLGLLEEDVAPGNQSFARMIETLNKFLLEKVSSDYKMFQASTSLPGVEEALGTSSTTHIRCVSCGTETSRKNMTFTTDFYYNKRTPQKKTPAQEFSNILKQSVGRENQTRGWCDKCHRYQSLVARKSVQRIPKVLMINANANSFESKSFWAKPGWLPTEVGISIEGGQFMCIQGDKLNNAANAGKYTVYELVGFVAEIKDDDERNSHLVSFIDVNKSKPDTTEPGWHVFNDFLVNSVPATEALDFIPTWKTPTVLCFQVKSPTNTFSTDWRQHLDTSILYTDHSDSHRPPYSPVLPQSPKPYQILTPDEAPHRGTLVALDAEFVTLHAEEVEARADGTRATIRPARQGLARVSVLRGEGELEGLPFIDDYIITRDTVVDYLTDYSGIHPGDLEVGRSTKALVPLKVAYKKLWILLNLGCIFVGHGLVKDFRTINIHIPQPQVVDTVLLFTLKNSFRKLSLRFLAYMLLNEKIQTMSHDSIEDARTALKLYRKWLEYTDAGVLEQVLSDINMRGREMGFKVPTALCAGVGGKAVEG</sequence>
<dbReference type="InterPro" id="IPR028889">
    <property type="entry name" value="USP"/>
</dbReference>
<dbReference type="OrthoDB" id="16516at2759"/>
<dbReference type="Gene3D" id="2.130.10.10">
    <property type="entry name" value="YVTN repeat-like/Quinoprotein amine dehydrogenase"/>
    <property type="match status" value="1"/>
</dbReference>
<comment type="cofactor">
    <cofactor evidence="10">
        <name>a divalent metal cation</name>
        <dbReference type="ChEBI" id="CHEBI:60240"/>
    </cofactor>
    <text evidence="10">Binds 2 metal cations per subunit in the catalytic exonuclease domain.</text>
</comment>
<dbReference type="Gene3D" id="3.90.70.10">
    <property type="entry name" value="Cysteine proteinases"/>
    <property type="match status" value="1"/>
</dbReference>
<evidence type="ECO:0000256" key="6">
    <source>
        <dbReference type="ARBA" id="ARBA00022722"/>
    </source>
</evidence>
<comment type="domain">
    <text evidence="10">Contains a pseudo-UCH domain. This ubiquitin C-terminal hydrolase (UCH)-like or ubiquitin specific protease (USP)-like domain is predicted to be catalytically inactive because it lacks the active site catalytic triad characteristic of thiol proteases, with residues at the equivalent structural positions that are incompatible with catalysis, and it cannot bind ubiquitin. It functions as a structural scaffold for intra- and intermolecular interactions in the complex.</text>
</comment>
<dbReference type="PANTHER" id="PTHR15728">
    <property type="entry name" value="DEADENYLATION COMPLEX CATALYTIC SUBUNIT PAN2"/>
    <property type="match status" value="1"/>
</dbReference>
<comment type="domain">
    <text evidence="10">The linker, or PAN3 interaction domain (PID), between the WD40 repeats and the pseudo-UCH domain mediates interaction with PAN3.</text>
</comment>
<protein>
    <recommendedName>
        <fullName evidence="10">PAN2-PAN3 deadenylation complex catalytic subunit PAN2</fullName>
        <ecNumber evidence="10">3.1.13.4</ecNumber>
    </recommendedName>
    <alternativeName>
        <fullName evidence="10">PAB1P-dependent poly(A)-specific ribonuclease</fullName>
    </alternativeName>
    <alternativeName>
        <fullName evidence="10">Poly(A)-nuclease deadenylation complex subunit 2</fullName>
        <shortName evidence="10">PAN deadenylation complex subunit 2</shortName>
    </alternativeName>
</protein>
<keyword evidence="8 10" id="KW-0378">Hydrolase</keyword>
<keyword evidence="5 10" id="KW-0507">mRNA processing</keyword>
<dbReference type="Proteomes" id="UP000275078">
    <property type="component" value="Unassembled WGS sequence"/>
</dbReference>
<accession>A0A3N4HF14</accession>
<dbReference type="Pfam" id="PF13423">
    <property type="entry name" value="UCH_1"/>
    <property type="match status" value="1"/>
</dbReference>
<comment type="catalytic activity">
    <reaction evidence="1 10">
        <text>Exonucleolytic cleavage of poly(A) to 5'-AMP.</text>
        <dbReference type="EC" id="3.1.13.4"/>
    </reaction>
</comment>
<dbReference type="FunFam" id="2.130.10.10:FF:000459">
    <property type="entry name" value="PAN2-PAN3 deadenylation complex catalytic subunit PAN2"/>
    <property type="match status" value="1"/>
</dbReference>
<keyword evidence="4" id="KW-0853">WD repeat</keyword>
<evidence type="ECO:0000256" key="2">
    <source>
        <dbReference type="ARBA" id="ARBA00004496"/>
    </source>
</evidence>
<dbReference type="GO" id="GO:0046872">
    <property type="term" value="F:metal ion binding"/>
    <property type="evidence" value="ECO:0007669"/>
    <property type="project" value="UniProtKB-KW"/>
</dbReference>
<organism evidence="12 13">
    <name type="scientific">Ascobolus immersus RN42</name>
    <dbReference type="NCBI Taxonomy" id="1160509"/>
    <lineage>
        <taxon>Eukaryota</taxon>
        <taxon>Fungi</taxon>
        <taxon>Dikarya</taxon>
        <taxon>Ascomycota</taxon>
        <taxon>Pezizomycotina</taxon>
        <taxon>Pezizomycetes</taxon>
        <taxon>Pezizales</taxon>
        <taxon>Ascobolaceae</taxon>
        <taxon>Ascobolus</taxon>
    </lineage>
</organism>
<dbReference type="InterPro" id="IPR028881">
    <property type="entry name" value="PAN2_UCH_dom"/>
</dbReference>
<comment type="activity regulation">
    <text evidence="10">Positively regulated by the regulatory subunit PAN3.</text>
</comment>
<evidence type="ECO:0000256" key="3">
    <source>
        <dbReference type="ARBA" id="ARBA00022490"/>
    </source>
</evidence>
<keyword evidence="7 10" id="KW-0479">Metal-binding</keyword>
<keyword evidence="9 10" id="KW-0269">Exonuclease</keyword>
<dbReference type="GO" id="GO:0003676">
    <property type="term" value="F:nucleic acid binding"/>
    <property type="evidence" value="ECO:0007669"/>
    <property type="project" value="InterPro"/>
</dbReference>
<name>A0A3N4HF14_ASCIM</name>
<dbReference type="InterPro" id="IPR038765">
    <property type="entry name" value="Papain-like_cys_pep_sf"/>
</dbReference>
<dbReference type="SUPFAM" id="SSF53098">
    <property type="entry name" value="Ribonuclease H-like"/>
    <property type="match status" value="1"/>
</dbReference>
<feature type="binding site" evidence="10">
    <location>
        <position position="1040"/>
    </location>
    <ligand>
        <name>a divalent metal cation</name>
        <dbReference type="ChEBI" id="CHEBI:60240"/>
        <note>catalytic</note>
    </ligand>
</feature>
<dbReference type="SMART" id="SM00479">
    <property type="entry name" value="EXOIII"/>
    <property type="match status" value="1"/>
</dbReference>
<dbReference type="SUPFAM" id="SSF54001">
    <property type="entry name" value="Cysteine proteinases"/>
    <property type="match status" value="1"/>
</dbReference>
<dbReference type="Pfam" id="PF00929">
    <property type="entry name" value="RNase_T"/>
    <property type="match status" value="1"/>
</dbReference>
<dbReference type="EC" id="3.1.13.4" evidence="10"/>
<dbReference type="Pfam" id="PF20770">
    <property type="entry name" value="PAN2_N"/>
    <property type="match status" value="1"/>
</dbReference>
<evidence type="ECO:0000256" key="1">
    <source>
        <dbReference type="ARBA" id="ARBA00001663"/>
    </source>
</evidence>
<feature type="binding site" evidence="10">
    <location>
        <position position="987"/>
    </location>
    <ligand>
        <name>a divalent metal cation</name>
        <dbReference type="ChEBI" id="CHEBI:60240"/>
        <note>catalytic</note>
    </ligand>
</feature>
<dbReference type="FunFam" id="3.30.420.10:FF:000028">
    <property type="entry name" value="PAN2-PAN3 deadenylation complex catalytic subunit PAN2"/>
    <property type="match status" value="1"/>
</dbReference>
<evidence type="ECO:0000256" key="7">
    <source>
        <dbReference type="ARBA" id="ARBA00022723"/>
    </source>
</evidence>
<dbReference type="InterPro" id="IPR013520">
    <property type="entry name" value="Ribonucl_H"/>
</dbReference>
<dbReference type="STRING" id="1160509.A0A3N4HF14"/>
<feature type="binding site" evidence="10">
    <location>
        <position position="878"/>
    </location>
    <ligand>
        <name>a divalent metal cation</name>
        <dbReference type="ChEBI" id="CHEBI:60240"/>
        <note>catalytic</note>
    </ligand>
</feature>
<comment type="subcellular location">
    <subcellularLocation>
        <location evidence="2 10">Cytoplasm</location>
    </subcellularLocation>
</comment>
<evidence type="ECO:0000256" key="5">
    <source>
        <dbReference type="ARBA" id="ARBA00022664"/>
    </source>
</evidence>
<dbReference type="HAMAP" id="MF_03182">
    <property type="entry name" value="PAN2"/>
    <property type="match status" value="1"/>
</dbReference>
<dbReference type="GO" id="GO:0004535">
    <property type="term" value="F:poly(A)-specific ribonuclease activity"/>
    <property type="evidence" value="ECO:0007669"/>
    <property type="project" value="UniProtKB-UniRule"/>
</dbReference>
<keyword evidence="3 10" id="KW-0963">Cytoplasm</keyword>
<proteinExistence type="inferred from homology"/>
<dbReference type="GO" id="GO:0000932">
    <property type="term" value="C:P-body"/>
    <property type="evidence" value="ECO:0007669"/>
    <property type="project" value="TreeGrafter"/>
</dbReference>
<evidence type="ECO:0000313" key="12">
    <source>
        <dbReference type="EMBL" id="RPA72773.1"/>
    </source>
</evidence>
<dbReference type="InterPro" id="IPR050785">
    <property type="entry name" value="PAN2-PAN3_catalytic_subunit"/>
</dbReference>
<dbReference type="EMBL" id="ML119847">
    <property type="protein sequence ID" value="RPA72773.1"/>
    <property type="molecule type" value="Genomic_DNA"/>
</dbReference>
<comment type="function">
    <text evidence="10">Catalytic subunit of the poly(A)-nuclease (PAN) deadenylation complex, one of two cytoplasmic mRNA deadenylases involved in mRNA turnover. PAN specifically shortens poly(A) tails of RNA and the activity is stimulated by poly(A)-binding protein PAB1. PAN deadenylation is followed by rapid degradation of the shortened mRNA tails by the CCR4-NOT complex. Deadenylated mRNAs are then degraded by two alternative mechanisms, namely exosome-mediated 3'-5' exonucleolytic degradation, or deadenlyation-dependent mRNA decaping and subsequent 5'-3' exonucleolytic degradation by XRN1. May also be involved in post-transcriptional maturation of mRNA poly(A) tails.</text>
</comment>
<dbReference type="InterPro" id="IPR015943">
    <property type="entry name" value="WD40/YVTN_repeat-like_dom_sf"/>
</dbReference>
<evidence type="ECO:0000313" key="13">
    <source>
        <dbReference type="Proteomes" id="UP000275078"/>
    </source>
</evidence>
<gene>
    <name evidence="10" type="primary">PAN2</name>
    <name evidence="12" type="ORF">BJ508DRAFT_334716</name>
</gene>
<comment type="subunit">
    <text evidence="10">Forms a heterotrimer with an asymmetric homodimer of the regulatory subunit PAN3 to form the poly(A)-nuclease (PAN) deadenylation complex.</text>
</comment>
<dbReference type="GO" id="GO:0031251">
    <property type="term" value="C:PAN complex"/>
    <property type="evidence" value="ECO:0007669"/>
    <property type="project" value="UniProtKB-UniRule"/>
</dbReference>
<comment type="similarity">
    <text evidence="10">Belongs to the peptidase C19 family. PAN2 subfamily.</text>
</comment>
<dbReference type="InterPro" id="IPR048841">
    <property type="entry name" value="PAN2_N"/>
</dbReference>
<keyword evidence="13" id="KW-1185">Reference proteome</keyword>
<dbReference type="InterPro" id="IPR036322">
    <property type="entry name" value="WD40_repeat_dom_sf"/>
</dbReference>
<comment type="caution">
    <text evidence="10">Lacks conserved residue(s) required for the propagation of feature annotation.</text>
</comment>
<evidence type="ECO:0000256" key="10">
    <source>
        <dbReference type="HAMAP-Rule" id="MF_03182"/>
    </source>
</evidence>
<feature type="binding site" evidence="10">
    <location>
        <position position="880"/>
    </location>
    <ligand>
        <name>a divalent metal cation</name>
        <dbReference type="ChEBI" id="CHEBI:60240"/>
        <note>catalytic</note>
    </ligand>
</feature>
<reference evidence="12 13" key="1">
    <citation type="journal article" date="2018" name="Nat. Ecol. Evol.">
        <title>Pezizomycetes genomes reveal the molecular basis of ectomycorrhizal truffle lifestyle.</title>
        <authorList>
            <person name="Murat C."/>
            <person name="Payen T."/>
            <person name="Noel B."/>
            <person name="Kuo A."/>
            <person name="Morin E."/>
            <person name="Chen J."/>
            <person name="Kohler A."/>
            <person name="Krizsan K."/>
            <person name="Balestrini R."/>
            <person name="Da Silva C."/>
            <person name="Montanini B."/>
            <person name="Hainaut M."/>
            <person name="Levati E."/>
            <person name="Barry K.W."/>
            <person name="Belfiori B."/>
            <person name="Cichocki N."/>
            <person name="Clum A."/>
            <person name="Dockter R.B."/>
            <person name="Fauchery L."/>
            <person name="Guy J."/>
            <person name="Iotti M."/>
            <person name="Le Tacon F."/>
            <person name="Lindquist E.A."/>
            <person name="Lipzen A."/>
            <person name="Malagnac F."/>
            <person name="Mello A."/>
            <person name="Molinier V."/>
            <person name="Miyauchi S."/>
            <person name="Poulain J."/>
            <person name="Riccioni C."/>
            <person name="Rubini A."/>
            <person name="Sitrit Y."/>
            <person name="Splivallo R."/>
            <person name="Traeger S."/>
            <person name="Wang M."/>
            <person name="Zifcakova L."/>
            <person name="Wipf D."/>
            <person name="Zambonelli A."/>
            <person name="Paolocci F."/>
            <person name="Nowrousian M."/>
            <person name="Ottonello S."/>
            <person name="Baldrian P."/>
            <person name="Spatafora J.W."/>
            <person name="Henrissat B."/>
            <person name="Nagy L.G."/>
            <person name="Aury J.M."/>
            <person name="Wincker P."/>
            <person name="Grigoriev I.V."/>
            <person name="Bonfante P."/>
            <person name="Martin F.M."/>
        </authorList>
    </citation>
    <scope>NUCLEOTIDE SEQUENCE [LARGE SCALE GENOMIC DNA]</scope>
    <source>
        <strain evidence="12 13">RN42</strain>
    </source>
</reference>
<evidence type="ECO:0000256" key="9">
    <source>
        <dbReference type="ARBA" id="ARBA00022839"/>
    </source>
</evidence>
<dbReference type="InterPro" id="IPR030843">
    <property type="entry name" value="PAN2"/>
</dbReference>
<dbReference type="InterPro" id="IPR036397">
    <property type="entry name" value="RNaseH_sf"/>
</dbReference>
<dbReference type="AlphaFoldDB" id="A0A3N4HF14"/>
<evidence type="ECO:0000256" key="4">
    <source>
        <dbReference type="ARBA" id="ARBA00022574"/>
    </source>
</evidence>
<dbReference type="GO" id="GO:0006397">
    <property type="term" value="P:mRNA processing"/>
    <property type="evidence" value="ECO:0007669"/>
    <property type="project" value="UniProtKB-KW"/>
</dbReference>